<dbReference type="InterPro" id="IPR013078">
    <property type="entry name" value="His_Pase_superF_clade-1"/>
</dbReference>
<dbReference type="InterPro" id="IPR029033">
    <property type="entry name" value="His_PPase_superfam"/>
</dbReference>
<evidence type="ECO:0008006" key="3">
    <source>
        <dbReference type="Google" id="ProtNLM"/>
    </source>
</evidence>
<dbReference type="EMBL" id="JADAQX010000251">
    <property type="protein sequence ID" value="KAF8821023.1"/>
    <property type="molecule type" value="Genomic_DNA"/>
</dbReference>
<name>A0ABQ7JAJ8_9APIC</name>
<evidence type="ECO:0000313" key="2">
    <source>
        <dbReference type="Proteomes" id="UP000823046"/>
    </source>
</evidence>
<comment type="caution">
    <text evidence="1">The sequence shown here is derived from an EMBL/GenBank/DDBJ whole genome shotgun (WGS) entry which is preliminary data.</text>
</comment>
<reference evidence="1 2" key="1">
    <citation type="journal article" date="2020" name="bioRxiv">
        <title>Metabolic contributions of an alphaproteobacterial endosymbiont in the apicomplexan Cardiosporidium cionae.</title>
        <authorList>
            <person name="Hunter E.S."/>
            <person name="Paight C.J."/>
            <person name="Lane C.E."/>
        </authorList>
    </citation>
    <scope>NUCLEOTIDE SEQUENCE [LARGE SCALE GENOMIC DNA]</scope>
    <source>
        <strain evidence="1">ESH_2018</strain>
    </source>
</reference>
<dbReference type="SMART" id="SM00855">
    <property type="entry name" value="PGAM"/>
    <property type="match status" value="1"/>
</dbReference>
<gene>
    <name evidence="1" type="ORF">IE077_002558</name>
</gene>
<sequence>MAPRNFIASALAANDVCTEVYLVRHGEVESQHWDTLYGRMDVLLSERGKQQAEKVGVFLKPKEIDVVISSPLKRAVYGAKQVAKHYGLDVLIDDAFIELDRGEWSGFSLEKVRLEYPKLADRVEEDPTFNEHNGECFEMVGEVGQDEFAFVSRRVVDALKGYIERFKGKRICVVSHYYVTKALLLVAQGIPLCRMASIDIPLGSISGLTFASNTKKSSENQFPSNLCFPFESLVNYAGKCPV</sequence>
<accession>A0ABQ7JAJ8</accession>
<dbReference type="Pfam" id="PF00300">
    <property type="entry name" value="His_Phos_1"/>
    <property type="match status" value="1"/>
</dbReference>
<keyword evidence="2" id="KW-1185">Reference proteome</keyword>
<dbReference type="InterPro" id="IPR050275">
    <property type="entry name" value="PGM_Phosphatase"/>
</dbReference>
<dbReference type="PANTHER" id="PTHR48100">
    <property type="entry name" value="BROAD-SPECIFICITY PHOSPHATASE YOR283W-RELATED"/>
    <property type="match status" value="1"/>
</dbReference>
<organism evidence="1 2">
    <name type="scientific">Cardiosporidium cionae</name>
    <dbReference type="NCBI Taxonomy" id="476202"/>
    <lineage>
        <taxon>Eukaryota</taxon>
        <taxon>Sar</taxon>
        <taxon>Alveolata</taxon>
        <taxon>Apicomplexa</taxon>
        <taxon>Aconoidasida</taxon>
        <taxon>Nephromycida</taxon>
        <taxon>Cardiosporidium</taxon>
    </lineage>
</organism>
<dbReference type="Gene3D" id="3.40.50.1240">
    <property type="entry name" value="Phosphoglycerate mutase-like"/>
    <property type="match status" value="1"/>
</dbReference>
<protein>
    <recommendedName>
        <fullName evidence="3">Phosphoglycerate mutase</fullName>
    </recommendedName>
</protein>
<evidence type="ECO:0000313" key="1">
    <source>
        <dbReference type="EMBL" id="KAF8821023.1"/>
    </source>
</evidence>
<dbReference type="Proteomes" id="UP000823046">
    <property type="component" value="Unassembled WGS sequence"/>
</dbReference>
<dbReference type="SUPFAM" id="SSF53254">
    <property type="entry name" value="Phosphoglycerate mutase-like"/>
    <property type="match status" value="1"/>
</dbReference>
<dbReference type="CDD" id="cd07067">
    <property type="entry name" value="HP_PGM_like"/>
    <property type="match status" value="1"/>
</dbReference>
<dbReference type="PANTHER" id="PTHR48100:SF59">
    <property type="entry name" value="ADENOSYLCOBALAMIN_ALPHA-RIBAZOLE PHOSPHATASE"/>
    <property type="match status" value="1"/>
</dbReference>
<proteinExistence type="predicted"/>